<evidence type="ECO:0000313" key="2">
    <source>
        <dbReference type="Proteomes" id="UP001153737"/>
    </source>
</evidence>
<accession>A0A9N9SIL5</accession>
<dbReference type="OrthoDB" id="6733327at2759"/>
<gene>
    <name evidence="1" type="ORF">PHAECO_LOCUS9469</name>
</gene>
<dbReference type="EMBL" id="OU896711">
    <property type="protein sequence ID" value="CAG9821578.1"/>
    <property type="molecule type" value="Genomic_DNA"/>
</dbReference>
<keyword evidence="2" id="KW-1185">Reference proteome</keyword>
<dbReference type="AlphaFoldDB" id="A0A9N9SIL5"/>
<reference evidence="1" key="1">
    <citation type="submission" date="2022-01" db="EMBL/GenBank/DDBJ databases">
        <authorList>
            <person name="King R."/>
        </authorList>
    </citation>
    <scope>NUCLEOTIDE SEQUENCE</scope>
</reference>
<proteinExistence type="predicted"/>
<reference evidence="1" key="2">
    <citation type="submission" date="2022-10" db="EMBL/GenBank/DDBJ databases">
        <authorList>
            <consortium name="ENA_rothamsted_submissions"/>
            <consortium name="culmorum"/>
            <person name="King R."/>
        </authorList>
    </citation>
    <scope>NUCLEOTIDE SEQUENCE</scope>
</reference>
<name>A0A9N9SIL5_PHACE</name>
<sequence length="153" mass="16980">MVDIEVDSEVDTIPILRIIIEITAGRPMEDGWDSHVSPLMIGVGMGEMHAPHHHPHDAVAMGPHGEMAQDLHADLDQEIGHHDLRGHHQEVGGAGDYYSHQNVSRQNKITINGLSPFLLINLGIPKRKQKQQPMVLENNATSLMNMKRQTTIA</sequence>
<evidence type="ECO:0000313" key="1">
    <source>
        <dbReference type="EMBL" id="CAG9821578.1"/>
    </source>
</evidence>
<protein>
    <submittedName>
        <fullName evidence="1">Uncharacterized protein</fullName>
    </submittedName>
</protein>
<organism evidence="1 2">
    <name type="scientific">Phaedon cochleariae</name>
    <name type="common">Mustard beetle</name>
    <dbReference type="NCBI Taxonomy" id="80249"/>
    <lineage>
        <taxon>Eukaryota</taxon>
        <taxon>Metazoa</taxon>
        <taxon>Ecdysozoa</taxon>
        <taxon>Arthropoda</taxon>
        <taxon>Hexapoda</taxon>
        <taxon>Insecta</taxon>
        <taxon>Pterygota</taxon>
        <taxon>Neoptera</taxon>
        <taxon>Endopterygota</taxon>
        <taxon>Coleoptera</taxon>
        <taxon>Polyphaga</taxon>
        <taxon>Cucujiformia</taxon>
        <taxon>Chrysomeloidea</taxon>
        <taxon>Chrysomelidae</taxon>
        <taxon>Chrysomelinae</taxon>
        <taxon>Chrysomelini</taxon>
        <taxon>Phaedon</taxon>
    </lineage>
</organism>
<dbReference type="Proteomes" id="UP001153737">
    <property type="component" value="Chromosome 5"/>
</dbReference>